<dbReference type="HAMAP" id="MF_01077">
    <property type="entry name" value="RimP"/>
    <property type="match status" value="1"/>
</dbReference>
<feature type="domain" description="Ribosome maturation factor RimP N-terminal" evidence="4">
    <location>
        <begin position="12"/>
        <end position="83"/>
    </location>
</feature>
<evidence type="ECO:0000313" key="7">
    <source>
        <dbReference type="Proteomes" id="UP000824208"/>
    </source>
</evidence>
<evidence type="ECO:0000256" key="3">
    <source>
        <dbReference type="HAMAP-Rule" id="MF_01077"/>
    </source>
</evidence>
<dbReference type="InterPro" id="IPR036847">
    <property type="entry name" value="RimP_C_sf"/>
</dbReference>
<dbReference type="InterPro" id="IPR028989">
    <property type="entry name" value="RimP_N"/>
</dbReference>
<organism evidence="6 7">
    <name type="scientific">Candidatus Flavonifractor intestinipullorum</name>
    <dbReference type="NCBI Taxonomy" id="2838587"/>
    <lineage>
        <taxon>Bacteria</taxon>
        <taxon>Bacillati</taxon>
        <taxon>Bacillota</taxon>
        <taxon>Clostridia</taxon>
        <taxon>Eubacteriales</taxon>
        <taxon>Oscillospiraceae</taxon>
        <taxon>Flavonifractor</taxon>
    </lineage>
</organism>
<dbReference type="GO" id="GO:0000028">
    <property type="term" value="P:ribosomal small subunit assembly"/>
    <property type="evidence" value="ECO:0007669"/>
    <property type="project" value="TreeGrafter"/>
</dbReference>
<dbReference type="GO" id="GO:0006412">
    <property type="term" value="P:translation"/>
    <property type="evidence" value="ECO:0007669"/>
    <property type="project" value="TreeGrafter"/>
</dbReference>
<evidence type="ECO:0000256" key="2">
    <source>
        <dbReference type="ARBA" id="ARBA00022517"/>
    </source>
</evidence>
<comment type="function">
    <text evidence="3">Required for maturation of 30S ribosomal subunits.</text>
</comment>
<evidence type="ECO:0000256" key="1">
    <source>
        <dbReference type="ARBA" id="ARBA00022490"/>
    </source>
</evidence>
<dbReference type="Gene3D" id="3.30.300.70">
    <property type="entry name" value="RimP-like superfamily, N-terminal"/>
    <property type="match status" value="1"/>
</dbReference>
<dbReference type="FunFam" id="3.30.300.70:FF:000001">
    <property type="entry name" value="Ribosome maturation factor RimP"/>
    <property type="match status" value="1"/>
</dbReference>
<comment type="similarity">
    <text evidence="3">Belongs to the RimP family.</text>
</comment>
<name>A0A9D2MBK2_9FIRM</name>
<dbReference type="InterPro" id="IPR003728">
    <property type="entry name" value="Ribosome_maturation_RimP"/>
</dbReference>
<dbReference type="AlphaFoldDB" id="A0A9D2MBK2"/>
<dbReference type="Pfam" id="PF17384">
    <property type="entry name" value="DUF150_C"/>
    <property type="match status" value="1"/>
</dbReference>
<dbReference type="CDD" id="cd01734">
    <property type="entry name" value="YlxS_C"/>
    <property type="match status" value="1"/>
</dbReference>
<dbReference type="InterPro" id="IPR035956">
    <property type="entry name" value="RimP_N_sf"/>
</dbReference>
<dbReference type="EMBL" id="DWYC01000057">
    <property type="protein sequence ID" value="HJB57229.1"/>
    <property type="molecule type" value="Genomic_DNA"/>
</dbReference>
<evidence type="ECO:0000259" key="4">
    <source>
        <dbReference type="Pfam" id="PF02576"/>
    </source>
</evidence>
<reference evidence="6" key="2">
    <citation type="submission" date="2021-04" db="EMBL/GenBank/DDBJ databases">
        <authorList>
            <person name="Gilroy R."/>
        </authorList>
    </citation>
    <scope>NUCLEOTIDE SEQUENCE</scope>
    <source>
        <strain evidence="6">CHK189-11263</strain>
    </source>
</reference>
<dbReference type="InterPro" id="IPR028998">
    <property type="entry name" value="RimP_C"/>
</dbReference>
<gene>
    <name evidence="3" type="primary">rimP</name>
    <name evidence="6" type="ORF">H9714_06725</name>
</gene>
<protein>
    <recommendedName>
        <fullName evidence="3">Ribosome maturation factor RimP</fullName>
    </recommendedName>
</protein>
<dbReference type="Gene3D" id="2.30.30.180">
    <property type="entry name" value="Ribosome maturation factor RimP, C-terminal domain"/>
    <property type="match status" value="1"/>
</dbReference>
<comment type="subcellular location">
    <subcellularLocation>
        <location evidence="3">Cytoplasm</location>
    </subcellularLocation>
</comment>
<dbReference type="PANTHER" id="PTHR33867:SF1">
    <property type="entry name" value="RIBOSOME MATURATION FACTOR RIMP"/>
    <property type="match status" value="1"/>
</dbReference>
<dbReference type="GO" id="GO:0005829">
    <property type="term" value="C:cytosol"/>
    <property type="evidence" value="ECO:0007669"/>
    <property type="project" value="TreeGrafter"/>
</dbReference>
<evidence type="ECO:0000313" key="6">
    <source>
        <dbReference type="EMBL" id="HJB57229.1"/>
    </source>
</evidence>
<sequence length="151" mass="16611">MPKVTDVVAALAAPIAAEQGCSLWDVEYVKEAGTWYLRVFLDKEGGVSIDDCEAVSRPLSDALDEADPIEGSYTLEVGSAGLDRTLKKPEHFQRYLGSEVEVRLYRAREGRKSVVGRLLSYDNGGVTLESGDGPLSLEKNEIAQVRLYVRF</sequence>
<dbReference type="SUPFAM" id="SSF75420">
    <property type="entry name" value="YhbC-like, N-terminal domain"/>
    <property type="match status" value="1"/>
</dbReference>
<feature type="domain" description="Ribosome maturation factor RimP C-terminal" evidence="5">
    <location>
        <begin position="86"/>
        <end position="151"/>
    </location>
</feature>
<proteinExistence type="inferred from homology"/>
<comment type="caution">
    <text evidence="6">The sequence shown here is derived from an EMBL/GenBank/DDBJ whole genome shotgun (WGS) entry which is preliminary data.</text>
</comment>
<keyword evidence="1 3" id="KW-0963">Cytoplasm</keyword>
<dbReference type="SUPFAM" id="SSF74942">
    <property type="entry name" value="YhbC-like, C-terminal domain"/>
    <property type="match status" value="1"/>
</dbReference>
<dbReference type="Pfam" id="PF02576">
    <property type="entry name" value="RimP_N"/>
    <property type="match status" value="1"/>
</dbReference>
<evidence type="ECO:0000259" key="5">
    <source>
        <dbReference type="Pfam" id="PF17384"/>
    </source>
</evidence>
<keyword evidence="2 3" id="KW-0690">Ribosome biogenesis</keyword>
<accession>A0A9D2MBK2</accession>
<dbReference type="PANTHER" id="PTHR33867">
    <property type="entry name" value="RIBOSOME MATURATION FACTOR RIMP"/>
    <property type="match status" value="1"/>
</dbReference>
<dbReference type="Proteomes" id="UP000824208">
    <property type="component" value="Unassembled WGS sequence"/>
</dbReference>
<reference evidence="6" key="1">
    <citation type="journal article" date="2021" name="PeerJ">
        <title>Extensive microbial diversity within the chicken gut microbiome revealed by metagenomics and culture.</title>
        <authorList>
            <person name="Gilroy R."/>
            <person name="Ravi A."/>
            <person name="Getino M."/>
            <person name="Pursley I."/>
            <person name="Horton D.L."/>
            <person name="Alikhan N.F."/>
            <person name="Baker D."/>
            <person name="Gharbi K."/>
            <person name="Hall N."/>
            <person name="Watson M."/>
            <person name="Adriaenssens E.M."/>
            <person name="Foster-Nyarko E."/>
            <person name="Jarju S."/>
            <person name="Secka A."/>
            <person name="Antonio M."/>
            <person name="Oren A."/>
            <person name="Chaudhuri R.R."/>
            <person name="La Ragione R."/>
            <person name="Hildebrand F."/>
            <person name="Pallen M.J."/>
        </authorList>
    </citation>
    <scope>NUCLEOTIDE SEQUENCE</scope>
    <source>
        <strain evidence="6">CHK189-11263</strain>
    </source>
</reference>